<name>A0A7V8FKE8_STEMA</name>
<evidence type="ECO:0000313" key="1">
    <source>
        <dbReference type="EMBL" id="KAF1017676.1"/>
    </source>
</evidence>
<gene>
    <name evidence="1" type="ORF">GAK31_00944</name>
</gene>
<protein>
    <submittedName>
        <fullName evidence="1">Uncharacterized protein</fullName>
    </submittedName>
</protein>
<dbReference type="EMBL" id="WNDS01000001">
    <property type="protein sequence ID" value="KAF1017676.1"/>
    <property type="molecule type" value="Genomic_DNA"/>
</dbReference>
<comment type="caution">
    <text evidence="1">The sequence shown here is derived from an EMBL/GenBank/DDBJ whole genome shotgun (WGS) entry which is preliminary data.</text>
</comment>
<accession>A0A7V8FKE8</accession>
<evidence type="ECO:0000313" key="2">
    <source>
        <dbReference type="Proteomes" id="UP000487117"/>
    </source>
</evidence>
<proteinExistence type="predicted"/>
<dbReference type="AlphaFoldDB" id="A0A7V8FKE8"/>
<reference evidence="2" key="1">
    <citation type="journal article" date="2020" name="MBio">
        <title>Horizontal gene transfer to a defensive symbiont with a reduced genome amongst a multipartite beetle microbiome.</title>
        <authorList>
            <person name="Waterworth S.C."/>
            <person name="Florez L.V."/>
            <person name="Rees E.R."/>
            <person name="Hertweck C."/>
            <person name="Kaltenpoth M."/>
            <person name="Kwan J.C."/>
        </authorList>
    </citation>
    <scope>NUCLEOTIDE SEQUENCE [LARGE SCALE GENOMIC DNA]</scope>
</reference>
<organism evidence="1 2">
    <name type="scientific">Stenotrophomonas maltophilia</name>
    <name type="common">Pseudomonas maltophilia</name>
    <name type="synonym">Xanthomonas maltophilia</name>
    <dbReference type="NCBI Taxonomy" id="40324"/>
    <lineage>
        <taxon>Bacteria</taxon>
        <taxon>Pseudomonadati</taxon>
        <taxon>Pseudomonadota</taxon>
        <taxon>Gammaproteobacteria</taxon>
        <taxon>Lysobacterales</taxon>
        <taxon>Lysobacteraceae</taxon>
        <taxon>Stenotrophomonas</taxon>
        <taxon>Stenotrophomonas maltophilia group</taxon>
    </lineage>
</organism>
<sequence>MATVLVQLTGAIALDGRLVSCPAIVEASSEEGDALIARGKARIAPPGSVPSVISPSVEDAKDAEMFRDFPKKTRHTDPL</sequence>
<dbReference type="Proteomes" id="UP000487117">
    <property type="component" value="Unassembled WGS sequence"/>
</dbReference>